<reference evidence="19" key="3">
    <citation type="submission" date="2015-04" db="UniProtKB">
        <authorList>
            <consortium name="EnsemblPlants"/>
        </authorList>
    </citation>
    <scope>IDENTIFICATION</scope>
</reference>
<dbReference type="InterPro" id="IPR049428">
    <property type="entry name" value="RecA-like_N"/>
</dbReference>
<keyword evidence="20" id="KW-1185">Reference proteome</keyword>
<dbReference type="GO" id="GO:0140664">
    <property type="term" value="F:ATP-dependent DNA damage sensor activity"/>
    <property type="evidence" value="ECO:0007669"/>
    <property type="project" value="InterPro"/>
</dbReference>
<feature type="domain" description="RecA family profile 1" evidence="17">
    <location>
        <begin position="675"/>
        <end position="833"/>
    </location>
</feature>
<feature type="transmembrane region" description="Helical" evidence="16">
    <location>
        <begin position="415"/>
        <end position="436"/>
    </location>
</feature>
<dbReference type="InterPro" id="IPR002293">
    <property type="entry name" value="AA/rel_permease1"/>
</dbReference>
<keyword evidence="12" id="KW-0233">DNA recombination</keyword>
<feature type="transmembrane region" description="Helical" evidence="16">
    <location>
        <begin position="120"/>
        <end position="137"/>
    </location>
</feature>
<feature type="transmembrane region" description="Helical" evidence="16">
    <location>
        <begin position="337"/>
        <end position="359"/>
    </location>
</feature>
<evidence type="ECO:0000256" key="4">
    <source>
        <dbReference type="ARBA" id="ARBA00022448"/>
    </source>
</evidence>
<dbReference type="GO" id="GO:0003697">
    <property type="term" value="F:single-stranded DNA binding"/>
    <property type="evidence" value="ECO:0007669"/>
    <property type="project" value="InterPro"/>
</dbReference>
<dbReference type="PANTHER" id="PTHR32227">
    <property type="entry name" value="GLUCAN ENDO-1,3-BETA-GLUCOSIDASE BG1-RELATED-RELATED"/>
    <property type="match status" value="1"/>
</dbReference>
<dbReference type="GO" id="GO:0022857">
    <property type="term" value="F:transmembrane transporter activity"/>
    <property type="evidence" value="ECO:0007669"/>
    <property type="project" value="InterPro"/>
</dbReference>
<dbReference type="GO" id="GO:0006865">
    <property type="term" value="P:amino acid transport"/>
    <property type="evidence" value="ECO:0007669"/>
    <property type="project" value="UniProtKB-KW"/>
</dbReference>
<name>A0A0D9VA49_9ORYZ</name>
<dbReference type="InterPro" id="IPR044965">
    <property type="entry name" value="Glyco_hydro_17_plant"/>
</dbReference>
<evidence type="ECO:0000313" key="19">
    <source>
        <dbReference type="EnsemblPlants" id="LPERR01G38030.1"/>
    </source>
</evidence>
<evidence type="ECO:0000256" key="8">
    <source>
        <dbReference type="ARBA" id="ARBA00022840"/>
    </source>
</evidence>
<dbReference type="PROSITE" id="PS50162">
    <property type="entry name" value="RECA_2"/>
    <property type="match status" value="1"/>
</dbReference>
<comment type="similarity">
    <text evidence="2">Belongs to the glycosyl hydrolase 17 family.</text>
</comment>
<feature type="transmembrane region" description="Helical" evidence="16">
    <location>
        <begin position="1291"/>
        <end position="1311"/>
    </location>
</feature>
<feature type="transmembrane region" description="Helical" evidence="16">
    <location>
        <begin position="457"/>
        <end position="480"/>
    </location>
</feature>
<dbReference type="Gene3D" id="3.40.50.300">
    <property type="entry name" value="P-loop containing nucleotide triphosphate hydrolases"/>
    <property type="match status" value="1"/>
</dbReference>
<dbReference type="GO" id="GO:0016020">
    <property type="term" value="C:membrane"/>
    <property type="evidence" value="ECO:0007669"/>
    <property type="project" value="UniProtKB-SubCell"/>
</dbReference>
<dbReference type="EnsemblPlants" id="LPERR01G38030.1">
    <property type="protein sequence ID" value="LPERR01G38030.1"/>
    <property type="gene ID" value="LPERR01G38030"/>
</dbReference>
<dbReference type="Pfam" id="PF13520">
    <property type="entry name" value="AA_permease_2"/>
    <property type="match status" value="1"/>
</dbReference>
<feature type="transmembrane region" description="Helical" evidence="16">
    <location>
        <begin position="169"/>
        <end position="188"/>
    </location>
</feature>
<reference evidence="20" key="2">
    <citation type="submission" date="2013-12" db="EMBL/GenBank/DDBJ databases">
        <authorList>
            <person name="Yu Y."/>
            <person name="Lee S."/>
            <person name="de Baynast K."/>
            <person name="Wissotski M."/>
            <person name="Liu L."/>
            <person name="Talag J."/>
            <person name="Goicoechea J."/>
            <person name="Angelova A."/>
            <person name="Jetty R."/>
            <person name="Kudrna D."/>
            <person name="Golser W."/>
            <person name="Rivera L."/>
            <person name="Zhang J."/>
            <person name="Wing R."/>
        </authorList>
    </citation>
    <scope>NUCLEOTIDE SEQUENCE</scope>
</reference>
<feature type="transmembrane region" description="Helical" evidence="16">
    <location>
        <begin position="1626"/>
        <end position="1647"/>
    </location>
</feature>
<dbReference type="GO" id="GO:0005975">
    <property type="term" value="P:carbohydrate metabolic process"/>
    <property type="evidence" value="ECO:0007669"/>
    <property type="project" value="InterPro"/>
</dbReference>
<evidence type="ECO:0000256" key="6">
    <source>
        <dbReference type="ARBA" id="ARBA00022741"/>
    </source>
</evidence>
<dbReference type="HOGENOM" id="CLU_001140_0_0_1"/>
<dbReference type="FunFam" id="1.20.1740.10:FF:000026">
    <property type="entry name" value="Amino-acid permease BAT1"/>
    <property type="match status" value="1"/>
</dbReference>
<dbReference type="GO" id="GO:0042973">
    <property type="term" value="F:glucan endo-1,3-beta-D-glucosidase activity"/>
    <property type="evidence" value="ECO:0007669"/>
    <property type="project" value="UniProtKB-ARBA"/>
</dbReference>
<feature type="domain" description="RecA family profile 2" evidence="18">
    <location>
        <begin position="844"/>
        <end position="915"/>
    </location>
</feature>
<evidence type="ECO:0000256" key="3">
    <source>
        <dbReference type="ARBA" id="ARBA00009391"/>
    </source>
</evidence>
<keyword evidence="7" id="KW-0378">Hydrolase</keyword>
<dbReference type="Proteomes" id="UP000032180">
    <property type="component" value="Chromosome 1"/>
</dbReference>
<evidence type="ECO:0000259" key="17">
    <source>
        <dbReference type="PROSITE" id="PS50162"/>
    </source>
</evidence>
<evidence type="ECO:0000256" key="15">
    <source>
        <dbReference type="RuleBase" id="RU003422"/>
    </source>
</evidence>
<feature type="transmembrane region" description="Helical" evidence="16">
    <location>
        <begin position="42"/>
        <end position="64"/>
    </location>
</feature>
<evidence type="ECO:0000256" key="9">
    <source>
        <dbReference type="ARBA" id="ARBA00022970"/>
    </source>
</evidence>
<comment type="subcellular location">
    <subcellularLocation>
        <location evidence="1">Membrane</location>
        <topology evidence="1">Multi-pass membrane protein</topology>
    </subcellularLocation>
</comment>
<dbReference type="GO" id="GO:0005524">
    <property type="term" value="F:ATP binding"/>
    <property type="evidence" value="ECO:0007669"/>
    <property type="project" value="UniProtKB-KW"/>
</dbReference>
<keyword evidence="9" id="KW-0029">Amino-acid transport</keyword>
<dbReference type="eggNOG" id="KOG1433">
    <property type="taxonomic scope" value="Eukaryota"/>
</dbReference>
<dbReference type="STRING" id="77586.A0A0D9VA49"/>
<feature type="transmembrane region" description="Helical" evidence="16">
    <location>
        <begin position="144"/>
        <end position="163"/>
    </location>
</feature>
<dbReference type="GO" id="GO:0006310">
    <property type="term" value="P:DNA recombination"/>
    <property type="evidence" value="ECO:0007669"/>
    <property type="project" value="UniProtKB-KW"/>
</dbReference>
<evidence type="ECO:0000256" key="16">
    <source>
        <dbReference type="SAM" id="Phobius"/>
    </source>
</evidence>
<dbReference type="InterPro" id="IPR020588">
    <property type="entry name" value="RecA_ATP-bd"/>
</dbReference>
<keyword evidence="13" id="KW-0326">Glycosidase</keyword>
<evidence type="ECO:0000259" key="18">
    <source>
        <dbReference type="PROSITE" id="PS50163"/>
    </source>
</evidence>
<keyword evidence="6 15" id="KW-0547">Nucleotide-binding</keyword>
<evidence type="ECO:0000256" key="10">
    <source>
        <dbReference type="ARBA" id="ARBA00022989"/>
    </source>
</evidence>
<protein>
    <recommendedName>
        <fullName evidence="21">Glucan endo-1,3-beta-D-glucosidase</fullName>
    </recommendedName>
</protein>
<dbReference type="CDD" id="cd00983">
    <property type="entry name" value="RecA"/>
    <property type="match status" value="1"/>
</dbReference>
<comment type="similarity">
    <text evidence="3 15">Belongs to the RecA family.</text>
</comment>
<feature type="transmembrane region" description="Helical" evidence="16">
    <location>
        <begin position="76"/>
        <end position="100"/>
    </location>
</feature>
<dbReference type="eggNOG" id="KOG1289">
    <property type="taxonomic scope" value="Eukaryota"/>
</dbReference>
<dbReference type="PROSITE" id="PS50163">
    <property type="entry name" value="RECA_3"/>
    <property type="match status" value="1"/>
</dbReference>
<evidence type="ECO:0000256" key="12">
    <source>
        <dbReference type="ARBA" id="ARBA00023172"/>
    </source>
</evidence>
<evidence type="ECO:0000256" key="1">
    <source>
        <dbReference type="ARBA" id="ARBA00004141"/>
    </source>
</evidence>
<dbReference type="InterPro" id="IPR027417">
    <property type="entry name" value="P-loop_NTPase"/>
</dbReference>
<dbReference type="SUPFAM" id="SSF52540">
    <property type="entry name" value="P-loop containing nucleoside triphosphate hydrolases"/>
    <property type="match status" value="1"/>
</dbReference>
<evidence type="ECO:0000256" key="2">
    <source>
        <dbReference type="ARBA" id="ARBA00008773"/>
    </source>
</evidence>
<dbReference type="Pfam" id="PF00332">
    <property type="entry name" value="Glyco_hydro_17"/>
    <property type="match status" value="4"/>
</dbReference>
<comment type="similarity">
    <text evidence="14">Belongs to the amino acid-polyamine-organocation (APC) superfamily. Amino acid/choline transporter (ACT) (TC 2.A.3.4) family.</text>
</comment>
<accession>A0A0D9VA49</accession>
<reference evidence="19 20" key="1">
    <citation type="submission" date="2012-08" db="EMBL/GenBank/DDBJ databases">
        <title>Oryza genome evolution.</title>
        <authorList>
            <person name="Wing R.A."/>
        </authorList>
    </citation>
    <scope>NUCLEOTIDE SEQUENCE</scope>
</reference>
<evidence type="ECO:0000256" key="11">
    <source>
        <dbReference type="ARBA" id="ARBA00023136"/>
    </source>
</evidence>
<sequence>MAMSRSVQLAVTAGDDQAVDPDSLRLHQLGYKQELKRGLSALSNFAFSFANISVLTGVTATYNTGLRYGGPVSMTLGWFVVALFNGCVALSMAEICSAYPTSGGLYYWSAKLAGKDWASLASWVTGWFNIVGQWAAIASVDFSLAQLLQVIILLSTGGANGGGYMASKYTVLVICAVMLILHGIINSLPIQWLSFFGNIGAVWNAAGVVVLVILIPAIAKDRPSIEFVFTHLNTENGMGIHDKAYILAVGLLMSQYSVLGYDTSAHMVEETKNADRSGPIGIVTSVVCATVFGWIYLVALTSVVTDIPYLLSSANDAGGYAIAQALYTAFHRRFGSGAGGIACLGAVAVAIFLAGIACVTSNSRMAYAFSRDGAMPLSRVWHRVNRHEVPLNVVWLGVAVAFVIALTSLGSQVAFQAMGSVATVGMYIAYALPVFFRVTTARKSFVPGPFHLGKYGVLVGWVGVIWVATVTVLFSLPVAYPVANKETFNYTPVAVGGVLLLSVGAWSPLPPPVPTATAAGFLPKNARPVRRRRRLGQPPTIWAPAKHPLNPHFTWRPPPHTPFPLSDGRRRRLLRRPSRVRSAAFMRGLLASCALLRRSAANAHLSGAGCCNGAPSVPSPLRRFPPQLDYETDPPLDGVKVLEKESTLNVAVSQLASDFDRESNLCLDRFSRTRRTPIISTGSLKLDIALGIGGLPKGRMVELFGKEASGKTTLALHVVKEAQKKGGCCAYIDAENAFNPSVAEAIGVNVEKLLITQPDSAENSLSIVNTLVGGSIDVVVIDSVAALIPRCELEGEIYMNSEDVQSRLMTRALRKIQHTLSRSETLIIFVNQVRTKLSSNQLPGIFKEVACGGNALGFYAAVRMRTSRRELRYNEDQATGIGISVQIIKNKLSPATLKEASIDIRFGKGICYESEILELASSLGVILKDGCGYWINGDFLADKAEAEKFLRENAVVADEICGTMRSQFFERCTLQLHPCATGLGVQSIGVCYGVIGDGLRSASEVVNLYKSNGITSMRIYFADGDALDALRNSGIALALDVGTRDDVARLAADPSNAVSWVNDNVKTYHPDVNFRYIVVGNELTGDTNVLPAMQNVHAALTNAGLAGEIKVSTAIKMDTIASSSPPSSAVFTNPSVMEPIVKFLAGNGSPLLANVYPYFAYKDSDEIELGFALFEPSSTTVNDPNGLSYTNLFDAMVDAVRAAVEKVDGGGGVDVVVSETGWPSADGKGATVENARVYNQNLIGHVGQGTPKKPGQLETYVFAMFNENRKEGDPTEKKFGLFNPDMTPPGFPLAVAAALLLGVFISIPVGVQSVGVCYGMIGNNLPSKSDVVQLYKSNGITDMRIYLPDAGAMSALRGSGIGLIVGVANENLIQLAADPAAAVSWVNTNIKPFIPSVNIKYIAVGNEITGEPTQNILPAMQHINAALVAAGLATIKVSTAVRLDVVTNTFPPSAGVFAQPYMTAVAQFLASTGSPLLANVYPYFAYVSNKKDISLAYATFQPGTKVTDPGTGFVYTNLFDAMVDAVHAALDKAGARNVRVVVSESGWPSAGGDSATVGNARTYVQNLINHVKIGTPRRPGQLETYVFAMFNENQKPGQLTERNFGLFFPNKTPVYPIKTMARRQGVASMLTVALIVVAIFASVPTAVQSIGVCYGMLGNNLPSKNDVVQLYRSKGINGMRIYYPDRDTLNALRSSGNGIGLILDIGGTDQLSYLAASRSNADAWVRDNIRPYYPSVNIKYIAVGNEVEGGATNNILPAIRNVNAALAAAGFGNIKASTSVKYDVISNSYPPSAGVFRDNYMRDIARYLASTNAPLLANVYPYFAYRGNPRDISLNYATFRPGTTVRDPNNGLTYTNLFDAMMDAIYAALEKAGAGGVKVVVSESGWPSAEGFGASIDNARAYNQGLIDHVGRGTPKRPGALETYIFAMFNENQKTGDPTERNFGLFYPNKAPVYPIRGVASCSMLDMASASSMLDWVLLLSVFASIVARTAAVGVCWGMSGDNLPPASKVVDMLHENGFTIVRLYAPDTAALAALGGTGIRVVVGAPNYDLPALANGGVVAAAAWVRANIQSHPTVTFRYVVVGNEVSGDDTRLLVPAMENVHAALALAGLGHIKVTTSISQATIAVHIPPSAGEFTDEAKSFMSYVIPFLERTHAPLLANLYPYFIYSYNPGGMDLSFMLFTASGNNVVMDGEYVYENQFDATVDAVYTAVAKMGGTSVRVVVSETGWPTAGGVAASVENARTFNQNLVRHVRKGTPRRPWRKTETYVFAMFNENQKEAGVEQNWGLFFPNTDMVYPISFHARV</sequence>
<keyword evidence="5 16" id="KW-0812">Transmembrane</keyword>
<dbReference type="PRINTS" id="PR00142">
    <property type="entry name" value="RECA"/>
</dbReference>
<dbReference type="PROSITE" id="PS00587">
    <property type="entry name" value="GLYCOSYL_HYDROL_F17"/>
    <property type="match status" value="2"/>
</dbReference>
<keyword evidence="10 16" id="KW-1133">Transmembrane helix</keyword>
<keyword evidence="8 15" id="KW-0067">ATP-binding</keyword>
<evidence type="ECO:0000256" key="14">
    <source>
        <dbReference type="ARBA" id="ARBA00061200"/>
    </source>
</evidence>
<feature type="transmembrane region" description="Helical" evidence="16">
    <location>
        <begin position="195"/>
        <end position="219"/>
    </location>
</feature>
<dbReference type="InterPro" id="IPR000490">
    <property type="entry name" value="Glyco_hydro_17"/>
</dbReference>
<dbReference type="Gene3D" id="3.20.20.80">
    <property type="entry name" value="Glycosidases"/>
    <property type="match status" value="4"/>
</dbReference>
<dbReference type="Pfam" id="PF00154">
    <property type="entry name" value="RecA_N"/>
    <property type="match status" value="1"/>
</dbReference>
<keyword evidence="4" id="KW-0813">Transport</keyword>
<dbReference type="FunFam" id="3.20.20.80:FF:000010">
    <property type="entry name" value="glucan endo-1,3-beta-glucosidase, basic"/>
    <property type="match status" value="4"/>
</dbReference>
<evidence type="ECO:0000313" key="20">
    <source>
        <dbReference type="Proteomes" id="UP000032180"/>
    </source>
</evidence>
<evidence type="ECO:0000256" key="13">
    <source>
        <dbReference type="ARBA" id="ARBA00023295"/>
    </source>
</evidence>
<feature type="transmembrane region" description="Helical" evidence="16">
    <location>
        <begin position="282"/>
        <end position="304"/>
    </location>
</feature>
<dbReference type="InterPro" id="IPR013765">
    <property type="entry name" value="DNA_recomb/repair_RecA"/>
</dbReference>
<organism evidence="19 20">
    <name type="scientific">Leersia perrieri</name>
    <dbReference type="NCBI Taxonomy" id="77586"/>
    <lineage>
        <taxon>Eukaryota</taxon>
        <taxon>Viridiplantae</taxon>
        <taxon>Streptophyta</taxon>
        <taxon>Embryophyta</taxon>
        <taxon>Tracheophyta</taxon>
        <taxon>Spermatophyta</taxon>
        <taxon>Magnoliopsida</taxon>
        <taxon>Liliopsida</taxon>
        <taxon>Poales</taxon>
        <taxon>Poaceae</taxon>
        <taxon>BOP clade</taxon>
        <taxon>Oryzoideae</taxon>
        <taxon>Oryzeae</taxon>
        <taxon>Oryzinae</taxon>
        <taxon>Leersia</taxon>
    </lineage>
</organism>
<feature type="transmembrane region" description="Helical" evidence="16">
    <location>
        <begin position="389"/>
        <end position="409"/>
    </location>
</feature>
<dbReference type="Gene3D" id="1.20.1740.10">
    <property type="entry name" value="Amino acid/polyamine transporter I"/>
    <property type="match status" value="1"/>
</dbReference>
<dbReference type="Gramene" id="LPERR01G38030.1">
    <property type="protein sequence ID" value="LPERR01G38030.1"/>
    <property type="gene ID" value="LPERR01G38030"/>
</dbReference>
<evidence type="ECO:0000256" key="5">
    <source>
        <dbReference type="ARBA" id="ARBA00022692"/>
    </source>
</evidence>
<dbReference type="SUPFAM" id="SSF51445">
    <property type="entry name" value="(Trans)glycosidases"/>
    <property type="match status" value="4"/>
</dbReference>
<keyword evidence="11 16" id="KW-0472">Membrane</keyword>
<dbReference type="InterPro" id="IPR020587">
    <property type="entry name" value="RecA_monomer-monomer_interface"/>
</dbReference>
<proteinExistence type="inferred from homology"/>
<evidence type="ECO:0008006" key="21">
    <source>
        <dbReference type="Google" id="ProtNLM"/>
    </source>
</evidence>
<evidence type="ECO:0000256" key="7">
    <source>
        <dbReference type="ARBA" id="ARBA00022801"/>
    </source>
</evidence>
<dbReference type="GO" id="GO:0006281">
    <property type="term" value="P:DNA repair"/>
    <property type="evidence" value="ECO:0007669"/>
    <property type="project" value="InterPro"/>
</dbReference>
<dbReference type="InterPro" id="IPR017853">
    <property type="entry name" value="GH"/>
</dbReference>